<proteinExistence type="predicted"/>
<accession>A0A5B9NFY6</accession>
<dbReference type="InterPro" id="IPR055627">
    <property type="entry name" value="DUF7203"/>
</dbReference>
<organism evidence="1 2">
    <name type="scientific">Klebsiella phage vB_KaeM_KaAlpha</name>
    <dbReference type="NCBI Taxonomy" id="2591367"/>
    <lineage>
        <taxon>Viruses</taxon>
        <taxon>Duplodnaviria</taxon>
        <taxon>Heunggongvirae</taxon>
        <taxon>Uroviricota</taxon>
        <taxon>Caudoviricetes</taxon>
        <taxon>Pantevenvirales</taxon>
        <taxon>Straboviridae</taxon>
        <taxon>Tevenvirinae</taxon>
        <taxon>Karamvirus</taxon>
        <taxon>Karamvirus pg7</taxon>
    </lineage>
</organism>
<sequence>MNLKDLIIKNYKQRLSDIHCNFIRRMVGAVELYEKQYDRGFELLVKYPTVIDIKGRMAAKSEFIRLKTIGLIEMDRMQIHAQRLFEKEKAINEEAFETQMKATEVSTSVWFSGDPNTPAYH</sequence>
<evidence type="ECO:0000313" key="1">
    <source>
        <dbReference type="EMBL" id="QEG13127.1"/>
    </source>
</evidence>
<dbReference type="Proteomes" id="UP000325316">
    <property type="component" value="Segment"/>
</dbReference>
<evidence type="ECO:0000313" key="2">
    <source>
        <dbReference type="Proteomes" id="UP000325316"/>
    </source>
</evidence>
<name>A0A5B9NFY6_9CAUD</name>
<gene>
    <name evidence="1" type="ORF">KAALPHA_90</name>
</gene>
<protein>
    <submittedName>
        <fullName evidence="1">Uncharacterized protein</fullName>
    </submittedName>
</protein>
<dbReference type="EMBL" id="MN013084">
    <property type="protein sequence ID" value="QEG13127.1"/>
    <property type="molecule type" value="Genomic_DNA"/>
</dbReference>
<reference evidence="1 2" key="1">
    <citation type="submission" date="2019-04" db="EMBL/GenBank/DDBJ databases">
        <authorList>
            <person name="Anderson K.J."/>
            <person name="Thurgood T.L."/>
            <person name="Sharma R."/>
            <person name="Arens D.K."/>
            <person name="Kruger J.L."/>
            <person name="Thompson D.W."/>
            <person name="Casjens S."/>
            <person name="Grose J.H."/>
        </authorList>
    </citation>
    <scope>NUCLEOTIDE SEQUENCE [LARGE SCALE GENOMIC DNA]</scope>
</reference>
<dbReference type="Pfam" id="PF23833">
    <property type="entry name" value="DUF7203"/>
    <property type="match status" value="1"/>
</dbReference>